<dbReference type="Pfam" id="PF03710">
    <property type="entry name" value="GlnE"/>
    <property type="match status" value="2"/>
</dbReference>
<dbReference type="GO" id="GO:0016874">
    <property type="term" value="F:ligase activity"/>
    <property type="evidence" value="ECO:0007669"/>
    <property type="project" value="UniProtKB-KW"/>
</dbReference>
<accession>A0A1G5ED30</accession>
<keyword evidence="2 7" id="KW-0548">Nucleotidyltransferase</keyword>
<evidence type="ECO:0000259" key="8">
    <source>
        <dbReference type="Pfam" id="PF03710"/>
    </source>
</evidence>
<keyword evidence="10" id="KW-0436">Ligase</keyword>
<dbReference type="FunFam" id="1.20.120.330:FF:000005">
    <property type="entry name" value="Bifunctional glutamine synthetase adenylyltransferase/adenylyl-removing enzyme"/>
    <property type="match status" value="1"/>
</dbReference>
<dbReference type="AlphaFoldDB" id="A0A1G5ED30"/>
<comment type="function">
    <text evidence="7">Involved in the regulation of glutamine synthetase GlnA, a key enzyme in the process to assimilate ammonia. When cellular nitrogen levels are high, the C-terminal adenylyl transferase (AT) inactivates GlnA by covalent transfer of an adenylyl group from ATP to specific tyrosine residue of GlnA, thus reducing its activity. Conversely, when nitrogen levels are low, the N-terminal adenylyl removase (AR) activates GlnA by removing the adenylyl group by phosphorolysis, increasing its activity. The regulatory region of GlnE binds the signal transduction protein PII (GlnB) which indicates the nitrogen status of the cell.</text>
</comment>
<keyword evidence="3 7" id="KW-0547">Nucleotide-binding</keyword>
<dbReference type="GO" id="GO:0000820">
    <property type="term" value="P:regulation of glutamine family amino acid metabolic process"/>
    <property type="evidence" value="ECO:0007669"/>
    <property type="project" value="UniProtKB-UniRule"/>
</dbReference>
<evidence type="ECO:0000313" key="11">
    <source>
        <dbReference type="Proteomes" id="UP000183104"/>
    </source>
</evidence>
<keyword evidence="5 7" id="KW-0460">Magnesium</keyword>
<dbReference type="PANTHER" id="PTHR30621">
    <property type="entry name" value="GLUTAMINE SYNTHETASE ADENYLYLTRANSFERASE"/>
    <property type="match status" value="1"/>
</dbReference>
<dbReference type="Gene3D" id="1.20.120.1510">
    <property type="match status" value="1"/>
</dbReference>
<dbReference type="Gene3D" id="3.30.460.10">
    <property type="entry name" value="Beta Polymerase, domain 2"/>
    <property type="match status" value="2"/>
</dbReference>
<evidence type="ECO:0000256" key="7">
    <source>
        <dbReference type="HAMAP-Rule" id="MF_00802"/>
    </source>
</evidence>
<evidence type="ECO:0000256" key="3">
    <source>
        <dbReference type="ARBA" id="ARBA00022741"/>
    </source>
</evidence>
<comment type="catalytic activity">
    <reaction evidence="7">
        <text>[glutamine synthetase]-O(4)-(5'-adenylyl)-L-tyrosine + phosphate = [glutamine synthetase]-L-tyrosine + ADP</text>
        <dbReference type="Rhea" id="RHEA:43716"/>
        <dbReference type="Rhea" id="RHEA-COMP:10660"/>
        <dbReference type="Rhea" id="RHEA-COMP:10661"/>
        <dbReference type="ChEBI" id="CHEBI:43474"/>
        <dbReference type="ChEBI" id="CHEBI:46858"/>
        <dbReference type="ChEBI" id="CHEBI:83624"/>
        <dbReference type="ChEBI" id="CHEBI:456216"/>
        <dbReference type="EC" id="2.7.7.89"/>
    </reaction>
</comment>
<dbReference type="Proteomes" id="UP000183104">
    <property type="component" value="Unassembled WGS sequence"/>
</dbReference>
<gene>
    <name evidence="7" type="primary">glnE</name>
    <name evidence="10" type="ORF">SAMN05661077_1580</name>
</gene>
<evidence type="ECO:0000259" key="9">
    <source>
        <dbReference type="Pfam" id="PF08335"/>
    </source>
</evidence>
<dbReference type="SUPFAM" id="SSF81301">
    <property type="entry name" value="Nucleotidyltransferase"/>
    <property type="match status" value="2"/>
</dbReference>
<dbReference type="GO" id="GO:0008882">
    <property type="term" value="F:[glutamate-ammonia-ligase] adenylyltransferase activity"/>
    <property type="evidence" value="ECO:0007669"/>
    <property type="project" value="UniProtKB-UniRule"/>
</dbReference>
<dbReference type="Gene3D" id="1.20.120.330">
    <property type="entry name" value="Nucleotidyltransferases domain 2"/>
    <property type="match status" value="2"/>
</dbReference>
<evidence type="ECO:0000256" key="6">
    <source>
        <dbReference type="ARBA" id="ARBA00023268"/>
    </source>
</evidence>
<dbReference type="OrthoDB" id="9759366at2"/>
<protein>
    <recommendedName>
        <fullName evidence="7">Bifunctional glutamine synthetase adenylyltransferase/adenylyl-removing enzyme</fullName>
    </recommendedName>
    <alternativeName>
        <fullName evidence="7">ATP:glutamine synthetase adenylyltransferase</fullName>
    </alternativeName>
    <alternativeName>
        <fullName evidence="7">ATase</fullName>
    </alternativeName>
    <domain>
        <recommendedName>
            <fullName evidence="7">Glutamine synthetase adenylyl-L-tyrosine phosphorylase</fullName>
            <ecNumber evidence="7">2.7.7.89</ecNumber>
        </recommendedName>
        <alternativeName>
            <fullName evidence="7">Adenylyl removase</fullName>
            <shortName evidence="7">AR</shortName>
            <shortName evidence="7">AT-N</shortName>
        </alternativeName>
    </domain>
    <domain>
        <recommendedName>
            <fullName evidence="7">Glutamine synthetase adenylyl transferase</fullName>
            <ecNumber evidence="7">2.7.7.42</ecNumber>
        </recommendedName>
        <alternativeName>
            <fullName evidence="7">Adenylyl transferase</fullName>
            <shortName evidence="7">AT</shortName>
            <shortName evidence="7">AT-C</shortName>
        </alternativeName>
    </domain>
</protein>
<keyword evidence="1 7" id="KW-0808">Transferase</keyword>
<evidence type="ECO:0000313" key="10">
    <source>
        <dbReference type="EMBL" id="SCY24825.1"/>
    </source>
</evidence>
<dbReference type="PANTHER" id="PTHR30621:SF0">
    <property type="entry name" value="BIFUNCTIONAL GLUTAMINE SYNTHETASE ADENYLYLTRANSFERASE_ADENYLYL-REMOVING ENZYME"/>
    <property type="match status" value="1"/>
</dbReference>
<comment type="similarity">
    <text evidence="7">Belongs to the GlnE family.</text>
</comment>
<dbReference type="InterPro" id="IPR043519">
    <property type="entry name" value="NT_sf"/>
</dbReference>
<dbReference type="EC" id="2.7.7.42" evidence="7"/>
<dbReference type="InterPro" id="IPR023057">
    <property type="entry name" value="GlnE"/>
</dbReference>
<dbReference type="GO" id="GO:0000287">
    <property type="term" value="F:magnesium ion binding"/>
    <property type="evidence" value="ECO:0007669"/>
    <property type="project" value="UniProtKB-UniRule"/>
</dbReference>
<evidence type="ECO:0000256" key="5">
    <source>
        <dbReference type="ARBA" id="ARBA00022842"/>
    </source>
</evidence>
<organism evidence="10 11">
    <name type="scientific">Thiohalorhabdus denitrificans</name>
    <dbReference type="NCBI Taxonomy" id="381306"/>
    <lineage>
        <taxon>Bacteria</taxon>
        <taxon>Pseudomonadati</taxon>
        <taxon>Pseudomonadota</taxon>
        <taxon>Gammaproteobacteria</taxon>
        <taxon>Thiohalorhabdales</taxon>
        <taxon>Thiohalorhabdaceae</taxon>
        <taxon>Thiohalorhabdus</taxon>
    </lineage>
</organism>
<evidence type="ECO:0000256" key="1">
    <source>
        <dbReference type="ARBA" id="ARBA00022679"/>
    </source>
</evidence>
<dbReference type="SUPFAM" id="SSF81593">
    <property type="entry name" value="Nucleotidyltransferase substrate binding subunit/domain"/>
    <property type="match status" value="2"/>
</dbReference>
<dbReference type="CDD" id="cd05401">
    <property type="entry name" value="NT_GlnE_GlnD_like"/>
    <property type="match status" value="2"/>
</dbReference>
<dbReference type="Pfam" id="PF08335">
    <property type="entry name" value="GlnD_UR_UTase"/>
    <property type="match status" value="2"/>
</dbReference>
<reference evidence="11" key="1">
    <citation type="submission" date="2016-10" db="EMBL/GenBank/DDBJ databases">
        <authorList>
            <person name="Varghese N."/>
        </authorList>
    </citation>
    <scope>NUCLEOTIDE SEQUENCE [LARGE SCALE GENOMIC DNA]</scope>
    <source>
        <strain evidence="11">HL 19</strain>
    </source>
</reference>
<name>A0A1G5ED30_9GAMM</name>
<dbReference type="NCBIfam" id="NF008292">
    <property type="entry name" value="PRK11072.1"/>
    <property type="match status" value="1"/>
</dbReference>
<keyword evidence="11" id="KW-1185">Reference proteome</keyword>
<keyword evidence="6 7" id="KW-0511">Multifunctional enzyme</keyword>
<comment type="catalytic activity">
    <reaction evidence="7">
        <text>[glutamine synthetase]-L-tyrosine + ATP = [glutamine synthetase]-O(4)-(5'-adenylyl)-L-tyrosine + diphosphate</text>
        <dbReference type="Rhea" id="RHEA:18589"/>
        <dbReference type="Rhea" id="RHEA-COMP:10660"/>
        <dbReference type="Rhea" id="RHEA-COMP:10661"/>
        <dbReference type="ChEBI" id="CHEBI:30616"/>
        <dbReference type="ChEBI" id="CHEBI:33019"/>
        <dbReference type="ChEBI" id="CHEBI:46858"/>
        <dbReference type="ChEBI" id="CHEBI:83624"/>
        <dbReference type="EC" id="2.7.7.42"/>
    </reaction>
</comment>
<evidence type="ECO:0000256" key="2">
    <source>
        <dbReference type="ARBA" id="ARBA00022695"/>
    </source>
</evidence>
<feature type="region of interest" description="Adenylyl transferase" evidence="7">
    <location>
        <begin position="469"/>
        <end position="991"/>
    </location>
</feature>
<dbReference type="EMBL" id="FMUN01000004">
    <property type="protein sequence ID" value="SCY24825.1"/>
    <property type="molecule type" value="Genomic_DNA"/>
</dbReference>
<dbReference type="STRING" id="381306.AN478_01950"/>
<feature type="domain" description="Glutamate-ammonia ligase adenylyltransferase repeated" evidence="8">
    <location>
        <begin position="571"/>
        <end position="826"/>
    </location>
</feature>
<feature type="domain" description="PII-uridylyltransferase/Glutamine-synthetase adenylyltransferase" evidence="9">
    <location>
        <begin position="318"/>
        <end position="456"/>
    </location>
</feature>
<dbReference type="GO" id="GO:0047388">
    <property type="term" value="F:[glutamine synthetase]-adenylyl-L-tyrosine phosphorylase activity"/>
    <property type="evidence" value="ECO:0007669"/>
    <property type="project" value="UniProtKB-EC"/>
</dbReference>
<sequence>MGAMTASDPSPTDRNALAAAGCLRLSEIIGGSSGARLAEALLDDLGLRKAWLRVLASSAFVHRELRRYPALVHDLTTNPHWLREDWTPEDVRACIQEAVSGCTERAEFLASLRRARNWLMVRIAFRDLAGWVDFPRTARESTALAEAAVEAVLGFAGGELRPRFGTPRTPDGGPATLTVLGMGKLGGGELNFSSDIDLIFAYTADGETDGPRALDNGTYFTRLGRAVIQLLSEHTADGFAFRVDMRLRPHGDGGPLAQPLDGMEEYYQVHGREWERYALVKARPIAGDLEQGERLLAELQPFIFRRYLDFGAVEAVRSLKTQIQRQVESRRYRDDLKLGRGGIREIEFIVQAFQLLHGGRHRELRGRGTLATMAALRELELLPAWDLDDLVAAYLFLRRLENHLQMAGDEQTHRLPEEPEALETLARSLDFPDTGAFFDALDSHRDRVQEAFEQTFAAPQTVHEEEEPPLERVWQGQAEGEEARDILADHGYLHPGDALATLEQLRGATFLQRLTRTGRERLDRLMPLLIGAAGKTPAPAVALSRMAEVLEAIGGRSTYFALLAENPVALAQVVRLCGGSPFLARFLGRHPMLLDEVLDPEDLYACRLRASRATALERELEDADDLEDRLNGLRRFKSIEVLHLAARDLQGLAELDEVSLGLTEVAELTLERALTMAWNELTERYGRPMCTDGGERREAGFLVAGLGKLGGAELGYGSDLDLLFLHDSRGEDQTTEGGRRGGMDNGRFFARLGQRLIHFVTTLTAEGALYSIDMRLRPGGKSGALAASIDHFREYQLEQAWVWEHQALLRGRTVAGSPGLGATFQELRREILARPRGEEALAEAVRDMRGRMLAEHASPAGVFNIKRDRGGLIDIEFLIQYLCLRHAHRTPAILATSNRAALSALAGHGLIEPDTARDLDEAYVLFRTLENRVKLFEDRAQVEVTADPTWREQLDRMVDPAWRPVVPRLEATRDRVSAAFEAILGPPVRTG</sequence>
<proteinExistence type="inferred from homology"/>
<dbReference type="FunFam" id="3.30.460.10:FF:000009">
    <property type="entry name" value="Bifunctional glutamine synthetase adenylyltransferase/adenylyl-removing enzyme"/>
    <property type="match status" value="1"/>
</dbReference>
<evidence type="ECO:0000256" key="4">
    <source>
        <dbReference type="ARBA" id="ARBA00022840"/>
    </source>
</evidence>
<dbReference type="GO" id="GO:0005524">
    <property type="term" value="F:ATP binding"/>
    <property type="evidence" value="ECO:0007669"/>
    <property type="project" value="UniProtKB-UniRule"/>
</dbReference>
<feature type="domain" description="PII-uridylyltransferase/Glutamine-synthetase adenylyltransferase" evidence="9">
    <location>
        <begin position="863"/>
        <end position="983"/>
    </location>
</feature>
<comment type="cofactor">
    <cofactor evidence="7">
        <name>Mg(2+)</name>
        <dbReference type="ChEBI" id="CHEBI:18420"/>
    </cofactor>
</comment>
<dbReference type="GO" id="GO:0005829">
    <property type="term" value="C:cytosol"/>
    <property type="evidence" value="ECO:0007669"/>
    <property type="project" value="TreeGrafter"/>
</dbReference>
<dbReference type="InterPro" id="IPR005190">
    <property type="entry name" value="GlnE_rpt_dom"/>
</dbReference>
<keyword evidence="4 7" id="KW-0067">ATP-binding</keyword>
<dbReference type="HAMAP" id="MF_00802">
    <property type="entry name" value="GlnE"/>
    <property type="match status" value="1"/>
</dbReference>
<dbReference type="EC" id="2.7.7.89" evidence="7"/>
<dbReference type="InterPro" id="IPR013546">
    <property type="entry name" value="PII_UdlTrfase/GS_AdlTrfase"/>
</dbReference>
<feature type="domain" description="Glutamate-ammonia ligase adenylyltransferase repeated" evidence="8">
    <location>
        <begin position="52"/>
        <end position="296"/>
    </location>
</feature>
<feature type="region of interest" description="Adenylyl removase" evidence="7">
    <location>
        <begin position="1"/>
        <end position="460"/>
    </location>
</feature>